<comment type="pathway">
    <text evidence="2 11">Cofactor biosynthesis; NAD(+) biosynthesis; deamido-NAD(+) from nicotinate D-ribonucleotide: step 1/1.</text>
</comment>
<dbReference type="AlphaFoldDB" id="A0A853GZX0"/>
<dbReference type="GO" id="GO:0005524">
    <property type="term" value="F:ATP binding"/>
    <property type="evidence" value="ECO:0007669"/>
    <property type="project" value="UniProtKB-KW"/>
</dbReference>
<name>A0A853GZX0_9BURK</name>
<evidence type="ECO:0000256" key="7">
    <source>
        <dbReference type="ARBA" id="ARBA00022741"/>
    </source>
</evidence>
<keyword evidence="5 11" id="KW-0808">Transferase</keyword>
<dbReference type="CDD" id="cd02165">
    <property type="entry name" value="NMNAT"/>
    <property type="match status" value="1"/>
</dbReference>
<evidence type="ECO:0000313" key="13">
    <source>
        <dbReference type="EMBL" id="NYT85642.1"/>
    </source>
</evidence>
<dbReference type="Pfam" id="PF01467">
    <property type="entry name" value="CTP_transf_like"/>
    <property type="match status" value="1"/>
</dbReference>
<dbReference type="PANTHER" id="PTHR39321:SF3">
    <property type="entry name" value="PHOSPHOPANTETHEINE ADENYLYLTRANSFERASE"/>
    <property type="match status" value="1"/>
</dbReference>
<comment type="similarity">
    <text evidence="3 11">Belongs to the NadD family.</text>
</comment>
<comment type="catalytic activity">
    <reaction evidence="10 11">
        <text>nicotinate beta-D-ribonucleotide + ATP + H(+) = deamido-NAD(+) + diphosphate</text>
        <dbReference type="Rhea" id="RHEA:22860"/>
        <dbReference type="ChEBI" id="CHEBI:15378"/>
        <dbReference type="ChEBI" id="CHEBI:30616"/>
        <dbReference type="ChEBI" id="CHEBI:33019"/>
        <dbReference type="ChEBI" id="CHEBI:57502"/>
        <dbReference type="ChEBI" id="CHEBI:58437"/>
        <dbReference type="EC" id="2.7.7.18"/>
    </reaction>
</comment>
<keyword evidence="8 11" id="KW-0067">ATP-binding</keyword>
<evidence type="ECO:0000256" key="10">
    <source>
        <dbReference type="ARBA" id="ARBA00048721"/>
    </source>
</evidence>
<reference evidence="13 14" key="1">
    <citation type="submission" date="2020-07" db="EMBL/GenBank/DDBJ databases">
        <title>Taxonomic revisions and descriptions of new bacterial species based on genomic comparisons in the high-G+C-content subgroup of the family Alcaligenaceae.</title>
        <authorList>
            <person name="Szabo A."/>
            <person name="Felfoldi T."/>
        </authorList>
    </citation>
    <scope>NUCLEOTIDE SEQUENCE [LARGE SCALE GENOMIC DNA]</scope>
    <source>
        <strain evidence="13 14">DSM 25667</strain>
    </source>
</reference>
<evidence type="ECO:0000256" key="2">
    <source>
        <dbReference type="ARBA" id="ARBA00005019"/>
    </source>
</evidence>
<evidence type="ECO:0000256" key="8">
    <source>
        <dbReference type="ARBA" id="ARBA00022840"/>
    </source>
</evidence>
<dbReference type="InterPro" id="IPR005248">
    <property type="entry name" value="NadD/NMNAT"/>
</dbReference>
<evidence type="ECO:0000256" key="4">
    <source>
        <dbReference type="ARBA" id="ARBA00022642"/>
    </source>
</evidence>
<dbReference type="Gene3D" id="3.40.50.620">
    <property type="entry name" value="HUPs"/>
    <property type="match status" value="1"/>
</dbReference>
<dbReference type="HAMAP" id="MF_00244">
    <property type="entry name" value="NaMN_adenylyltr"/>
    <property type="match status" value="1"/>
</dbReference>
<dbReference type="OrthoDB" id="5295945at2"/>
<dbReference type="InterPro" id="IPR014729">
    <property type="entry name" value="Rossmann-like_a/b/a_fold"/>
</dbReference>
<sequence>MAVKIGLLGGSFDPIHLAHVGLAVTAWQALGLDHVQLIPAANPWQREPLAASASQRLAMLDIAIRKYSHLRINTIEIDRGGPSYTITTLRQLPAGPEYYWILGADQLENFCTWESWEDISRLAHLAVAQRPGAILQAPAALTTHLHVLGRSLIPLPFEPTPISATEIRQRLAAGESTTGMLDVAVEQYIQQKGLYQAPSA</sequence>
<dbReference type="GO" id="GO:0004515">
    <property type="term" value="F:nicotinate-nucleotide adenylyltransferase activity"/>
    <property type="evidence" value="ECO:0007669"/>
    <property type="project" value="UniProtKB-UniRule"/>
</dbReference>
<dbReference type="InterPro" id="IPR004821">
    <property type="entry name" value="Cyt_trans-like"/>
</dbReference>
<evidence type="ECO:0000256" key="11">
    <source>
        <dbReference type="HAMAP-Rule" id="MF_00244"/>
    </source>
</evidence>
<keyword evidence="6 11" id="KW-0548">Nucleotidyltransferase</keyword>
<evidence type="ECO:0000259" key="12">
    <source>
        <dbReference type="Pfam" id="PF01467"/>
    </source>
</evidence>
<accession>A0A853GZX0</accession>
<evidence type="ECO:0000256" key="1">
    <source>
        <dbReference type="ARBA" id="ARBA00002324"/>
    </source>
</evidence>
<protein>
    <recommendedName>
        <fullName evidence="11">Probable nicotinate-nucleotide adenylyltransferase</fullName>
        <ecNumber evidence="11">2.7.7.18</ecNumber>
    </recommendedName>
    <alternativeName>
        <fullName evidence="11">Deamido-NAD(+) diphosphorylase</fullName>
    </alternativeName>
    <alternativeName>
        <fullName evidence="11">Deamido-NAD(+) pyrophosphorylase</fullName>
    </alternativeName>
    <alternativeName>
        <fullName evidence="11">Nicotinate mononucleotide adenylyltransferase</fullName>
        <shortName evidence="11">NaMN adenylyltransferase</shortName>
    </alternativeName>
</protein>
<keyword evidence="14" id="KW-1185">Reference proteome</keyword>
<proteinExistence type="inferred from homology"/>
<keyword evidence="4 11" id="KW-0662">Pyridine nucleotide biosynthesis</keyword>
<dbReference type="RefSeq" id="WP_130039215.1">
    <property type="nucleotide sequence ID" value="NZ_JACCEV010000002.1"/>
</dbReference>
<gene>
    <name evidence="11 13" type="primary">nadD</name>
    <name evidence="13" type="ORF">H0A62_08510</name>
</gene>
<feature type="domain" description="Cytidyltransferase-like" evidence="12">
    <location>
        <begin position="7"/>
        <end position="170"/>
    </location>
</feature>
<comment type="caution">
    <text evidence="13">The sequence shown here is derived from an EMBL/GenBank/DDBJ whole genome shotgun (WGS) entry which is preliminary data.</text>
</comment>
<evidence type="ECO:0000256" key="5">
    <source>
        <dbReference type="ARBA" id="ARBA00022679"/>
    </source>
</evidence>
<dbReference type="Proteomes" id="UP000554144">
    <property type="component" value="Unassembled WGS sequence"/>
</dbReference>
<keyword evidence="7 11" id="KW-0547">Nucleotide-binding</keyword>
<evidence type="ECO:0000256" key="3">
    <source>
        <dbReference type="ARBA" id="ARBA00009014"/>
    </source>
</evidence>
<dbReference type="EC" id="2.7.7.18" evidence="11"/>
<dbReference type="EMBL" id="JACCEV010000002">
    <property type="protein sequence ID" value="NYT85642.1"/>
    <property type="molecule type" value="Genomic_DNA"/>
</dbReference>
<dbReference type="NCBIfam" id="TIGR00482">
    <property type="entry name" value="nicotinate (nicotinamide) nucleotide adenylyltransferase"/>
    <property type="match status" value="1"/>
</dbReference>
<dbReference type="UniPathway" id="UPA00253">
    <property type="reaction ID" value="UER00332"/>
</dbReference>
<keyword evidence="9 11" id="KW-0520">NAD</keyword>
<dbReference type="GO" id="GO:0009435">
    <property type="term" value="P:NAD+ biosynthetic process"/>
    <property type="evidence" value="ECO:0007669"/>
    <property type="project" value="UniProtKB-UniRule"/>
</dbReference>
<organism evidence="13 14">
    <name type="scientific">Pollutimonas harenae</name>
    <dbReference type="NCBI Taxonomy" id="657015"/>
    <lineage>
        <taxon>Bacteria</taxon>
        <taxon>Pseudomonadati</taxon>
        <taxon>Pseudomonadota</taxon>
        <taxon>Betaproteobacteria</taxon>
        <taxon>Burkholderiales</taxon>
        <taxon>Alcaligenaceae</taxon>
        <taxon>Pollutimonas</taxon>
    </lineage>
</organism>
<evidence type="ECO:0000313" key="14">
    <source>
        <dbReference type="Proteomes" id="UP000554144"/>
    </source>
</evidence>
<evidence type="ECO:0000256" key="6">
    <source>
        <dbReference type="ARBA" id="ARBA00022695"/>
    </source>
</evidence>
<evidence type="ECO:0000256" key="9">
    <source>
        <dbReference type="ARBA" id="ARBA00023027"/>
    </source>
</evidence>
<dbReference type="SUPFAM" id="SSF52374">
    <property type="entry name" value="Nucleotidylyl transferase"/>
    <property type="match status" value="1"/>
</dbReference>
<comment type="function">
    <text evidence="1 11">Catalyzes the reversible adenylation of nicotinate mononucleotide (NaMN) to nicotinic acid adenine dinucleotide (NaAD).</text>
</comment>
<dbReference type="PANTHER" id="PTHR39321">
    <property type="entry name" value="NICOTINATE-NUCLEOTIDE ADENYLYLTRANSFERASE-RELATED"/>
    <property type="match status" value="1"/>
</dbReference>